<feature type="region of interest" description="Disordered" evidence="1">
    <location>
        <begin position="331"/>
        <end position="352"/>
    </location>
</feature>
<accession>A0A1Z5JLD8</accession>
<gene>
    <name evidence="2" type="ORF">FisN_29Lh003</name>
</gene>
<reference evidence="2 3" key="1">
    <citation type="journal article" date="2015" name="Plant Cell">
        <title>Oil accumulation by the oleaginous diatom Fistulifera solaris as revealed by the genome and transcriptome.</title>
        <authorList>
            <person name="Tanaka T."/>
            <person name="Maeda Y."/>
            <person name="Veluchamy A."/>
            <person name="Tanaka M."/>
            <person name="Abida H."/>
            <person name="Marechal E."/>
            <person name="Bowler C."/>
            <person name="Muto M."/>
            <person name="Sunaga Y."/>
            <person name="Tanaka M."/>
            <person name="Yoshino T."/>
            <person name="Taniguchi T."/>
            <person name="Fukuda Y."/>
            <person name="Nemoto M."/>
            <person name="Matsumoto M."/>
            <person name="Wong P.S."/>
            <person name="Aburatani S."/>
            <person name="Fujibuchi W."/>
        </authorList>
    </citation>
    <scope>NUCLEOTIDE SEQUENCE [LARGE SCALE GENOMIC DNA]</scope>
    <source>
        <strain evidence="2 3">JPCC DA0580</strain>
    </source>
</reference>
<dbReference type="InParanoid" id="A0A1Z5JLD8"/>
<protein>
    <recommendedName>
        <fullName evidence="4">CRAL-TRIO domain-containing protein</fullName>
    </recommendedName>
</protein>
<dbReference type="Proteomes" id="UP000198406">
    <property type="component" value="Unassembled WGS sequence"/>
</dbReference>
<evidence type="ECO:0008006" key="4">
    <source>
        <dbReference type="Google" id="ProtNLM"/>
    </source>
</evidence>
<dbReference type="OrthoDB" id="56446at2759"/>
<evidence type="ECO:0000313" key="2">
    <source>
        <dbReference type="EMBL" id="GAX14804.1"/>
    </source>
</evidence>
<sequence>MMLMIHPDPLTQQRALLHLQEVLEFIAPERKASYQRALGECPHLVETESDPLKFLQFEQYNSWSAAERLVTYWNKRQEWFGDRAFLPMNLSGQGALSEDDVNYMASGLELMMITTGNIVIYDRTLTKDTVEDSVRIRMRFFFLQKLIDPCLQIGKGPRVFIRGFSINLARTRVNHETRILIEQAFPIPKIEEVHLAYIREKHQTLWEYIVPFGLQQIAGLASQFKVHNCDSVEELAESFERYNISRSSLPVALGGYYNDNVNFVRFLLDNGYPAAKLGDSLASNKSRNNPRKRTQDHLNNLVDNFISRAPELPNLEDSEPLGLRKYLQSLLKTNSDPPTPRQVEHSTEDPNYIQPITGDGTYLAVPLALPSDEDFVSEYQCALRQHIEYFEATKDDTTSSARGRNKPIVLGQVGIRCRHCAHLPRQLRCKAATYYPTKLDRIYQTALNLARIHLMDACQDIPLKYRQQLRELCTCKSFMGTGKEYWSDAAQLCDVVEDQDMLRFR</sequence>
<comment type="caution">
    <text evidence="2">The sequence shown here is derived from an EMBL/GenBank/DDBJ whole genome shotgun (WGS) entry which is preliminary data.</text>
</comment>
<keyword evidence="3" id="KW-1185">Reference proteome</keyword>
<evidence type="ECO:0000256" key="1">
    <source>
        <dbReference type="SAM" id="MobiDB-lite"/>
    </source>
</evidence>
<dbReference type="EMBL" id="BDSP01000084">
    <property type="protein sequence ID" value="GAX14804.1"/>
    <property type="molecule type" value="Genomic_DNA"/>
</dbReference>
<dbReference type="AlphaFoldDB" id="A0A1Z5JLD8"/>
<proteinExistence type="predicted"/>
<evidence type="ECO:0000313" key="3">
    <source>
        <dbReference type="Proteomes" id="UP000198406"/>
    </source>
</evidence>
<name>A0A1Z5JLD8_FISSO</name>
<organism evidence="2 3">
    <name type="scientific">Fistulifera solaris</name>
    <name type="common">Oleaginous diatom</name>
    <dbReference type="NCBI Taxonomy" id="1519565"/>
    <lineage>
        <taxon>Eukaryota</taxon>
        <taxon>Sar</taxon>
        <taxon>Stramenopiles</taxon>
        <taxon>Ochrophyta</taxon>
        <taxon>Bacillariophyta</taxon>
        <taxon>Bacillariophyceae</taxon>
        <taxon>Bacillariophycidae</taxon>
        <taxon>Naviculales</taxon>
        <taxon>Naviculaceae</taxon>
        <taxon>Fistulifera</taxon>
    </lineage>
</organism>